<evidence type="ECO:0000313" key="2">
    <source>
        <dbReference type="Proteomes" id="UP000237631"/>
    </source>
</evidence>
<dbReference type="OrthoDB" id="10253869at2759"/>
<comment type="caution">
    <text evidence="1">The sequence shown here is derived from an EMBL/GenBank/DDBJ whole genome shotgun (WGS) entry which is preliminary data.</text>
</comment>
<gene>
    <name evidence="1" type="ORF">CBER1_06264</name>
</gene>
<dbReference type="EMBL" id="PNEN01000492">
    <property type="protein sequence ID" value="PPJ57533.1"/>
    <property type="molecule type" value="Genomic_DNA"/>
</dbReference>
<evidence type="ECO:0000313" key="1">
    <source>
        <dbReference type="EMBL" id="PPJ57533.1"/>
    </source>
</evidence>
<accession>A0A2S6CCW1</accession>
<dbReference type="AlphaFoldDB" id="A0A2S6CCW1"/>
<sequence length="147" mass="16348">MNLIQPGLEEHTLDFLLRLQEEQNLQHAYAAVPWADIMKSLDPGSAAFFPTAASTCFFNWLGVEMSSGPATFRNIEVVDAVFSVTAPPFANNCALRRRLGGDEIVLRLRGAVLSIEELRRAALKIEAAAVWLTEEANWMKPVAEYLK</sequence>
<organism evidence="1 2">
    <name type="scientific">Cercospora berteroae</name>
    <dbReference type="NCBI Taxonomy" id="357750"/>
    <lineage>
        <taxon>Eukaryota</taxon>
        <taxon>Fungi</taxon>
        <taxon>Dikarya</taxon>
        <taxon>Ascomycota</taxon>
        <taxon>Pezizomycotina</taxon>
        <taxon>Dothideomycetes</taxon>
        <taxon>Dothideomycetidae</taxon>
        <taxon>Mycosphaerellales</taxon>
        <taxon>Mycosphaerellaceae</taxon>
        <taxon>Cercospora</taxon>
    </lineage>
</organism>
<reference evidence="2" key="1">
    <citation type="journal article" date="2017" name="bioRxiv">
        <title>Conservation of a gene cluster reveals novel cercosporin biosynthetic mechanisms and extends production to the genus Colletotrichum.</title>
        <authorList>
            <person name="de Jonge R."/>
            <person name="Ebert M.K."/>
            <person name="Huitt-Roehl C.R."/>
            <person name="Pal P."/>
            <person name="Suttle J.C."/>
            <person name="Spanner R.E."/>
            <person name="Neubauer J.D."/>
            <person name="Jurick W.M.II."/>
            <person name="Stott K.A."/>
            <person name="Secor G.A."/>
            <person name="Thomma B.P.H.J."/>
            <person name="Van de Peer Y."/>
            <person name="Townsend C.A."/>
            <person name="Bolton M.D."/>
        </authorList>
    </citation>
    <scope>NUCLEOTIDE SEQUENCE [LARGE SCALE GENOMIC DNA]</scope>
    <source>
        <strain evidence="2">CBS538.71</strain>
    </source>
</reference>
<dbReference type="Proteomes" id="UP000237631">
    <property type="component" value="Unassembled WGS sequence"/>
</dbReference>
<proteinExistence type="predicted"/>
<name>A0A2S6CCW1_9PEZI</name>
<protein>
    <submittedName>
        <fullName evidence="1">Uncharacterized protein</fullName>
    </submittedName>
</protein>
<keyword evidence="2" id="KW-1185">Reference proteome</keyword>